<dbReference type="AlphaFoldDB" id="A0A1D1YN79"/>
<organism evidence="2">
    <name type="scientific">Anthurium amnicola</name>
    <dbReference type="NCBI Taxonomy" id="1678845"/>
    <lineage>
        <taxon>Eukaryota</taxon>
        <taxon>Viridiplantae</taxon>
        <taxon>Streptophyta</taxon>
        <taxon>Embryophyta</taxon>
        <taxon>Tracheophyta</taxon>
        <taxon>Spermatophyta</taxon>
        <taxon>Magnoliopsida</taxon>
        <taxon>Liliopsida</taxon>
        <taxon>Araceae</taxon>
        <taxon>Pothoideae</taxon>
        <taxon>Potheae</taxon>
        <taxon>Anthurium</taxon>
    </lineage>
</organism>
<feature type="domain" description="Methyltransferase" evidence="1">
    <location>
        <begin position="106"/>
        <end position="201"/>
    </location>
</feature>
<dbReference type="InterPro" id="IPR029063">
    <property type="entry name" value="SAM-dependent_MTases_sf"/>
</dbReference>
<dbReference type="SUPFAM" id="SSF53335">
    <property type="entry name" value="S-adenosyl-L-methionine-dependent methyltransferases"/>
    <property type="match status" value="1"/>
</dbReference>
<keyword evidence="2" id="KW-0808">Transferase</keyword>
<sequence>MGVKATKITKHNNSSKFSLKRNHNNVYDQDTSSPRLHSFSNITTLANFETYSYVDGRKFHNTYILPSDYIEIKRSDYAHDIYKNRWNGNFSSPVEELLKSSEGGKVLDCGCGSGKWSYEMSIKYPNSTFLGLDMVPLFSRINNNENKPLNLGFLEYNICNGLPFQSATFNFIFQRSMTLSLTKSQWSIMLKEFSRTIKPGGWLELMELQINETYFTKTARKFQKALNTYLEANDHYPFHDFHIYSLLRSTNKFNSIRLIQKRISVGSWGGELGLKAADILVEIYEGMKPTIKQIMNVTDSEYDALIQKLNNEIKSPLNDYMYVTTVRVIAMRNGVPS</sequence>
<gene>
    <name evidence="2" type="primary">bioC_7</name>
    <name evidence="2" type="ORF">g.20773</name>
</gene>
<dbReference type="CDD" id="cd02440">
    <property type="entry name" value="AdoMet_MTases"/>
    <property type="match status" value="1"/>
</dbReference>
<dbReference type="PANTHER" id="PTHR43591:SF24">
    <property type="entry name" value="2-METHOXY-6-POLYPRENYL-1,4-BENZOQUINOL METHYLASE, MITOCHONDRIAL"/>
    <property type="match status" value="1"/>
</dbReference>
<dbReference type="InterPro" id="IPR041698">
    <property type="entry name" value="Methyltransf_25"/>
</dbReference>
<dbReference type="Gene3D" id="3.40.50.150">
    <property type="entry name" value="Vaccinia Virus protein VP39"/>
    <property type="match status" value="1"/>
</dbReference>
<dbReference type="Pfam" id="PF13649">
    <property type="entry name" value="Methyltransf_25"/>
    <property type="match status" value="1"/>
</dbReference>
<proteinExistence type="predicted"/>
<name>A0A1D1YN79_9ARAE</name>
<accession>A0A1D1YN79</accession>
<evidence type="ECO:0000313" key="2">
    <source>
        <dbReference type="EMBL" id="JAT56085.1"/>
    </source>
</evidence>
<protein>
    <submittedName>
        <fullName evidence="2">Malonyl-CoA O-methyltransferase BioC</fullName>
    </submittedName>
</protein>
<evidence type="ECO:0000259" key="1">
    <source>
        <dbReference type="Pfam" id="PF13649"/>
    </source>
</evidence>
<dbReference type="PANTHER" id="PTHR43591">
    <property type="entry name" value="METHYLTRANSFERASE"/>
    <property type="match status" value="1"/>
</dbReference>
<reference evidence="2" key="1">
    <citation type="submission" date="2015-07" db="EMBL/GenBank/DDBJ databases">
        <title>Transcriptome Assembly of Anthurium amnicola.</title>
        <authorList>
            <person name="Suzuki J."/>
        </authorList>
    </citation>
    <scope>NUCLEOTIDE SEQUENCE</scope>
</reference>
<dbReference type="GO" id="GO:0032259">
    <property type="term" value="P:methylation"/>
    <property type="evidence" value="ECO:0007669"/>
    <property type="project" value="UniProtKB-KW"/>
</dbReference>
<keyword evidence="2" id="KW-0489">Methyltransferase</keyword>
<dbReference type="EMBL" id="GDJX01011851">
    <property type="protein sequence ID" value="JAT56085.1"/>
    <property type="molecule type" value="Transcribed_RNA"/>
</dbReference>
<dbReference type="GO" id="GO:0008168">
    <property type="term" value="F:methyltransferase activity"/>
    <property type="evidence" value="ECO:0007669"/>
    <property type="project" value="UniProtKB-KW"/>
</dbReference>